<sequence length="408" mass="40744">MPLRVLAQDNVLPPEDDTRRTGGTQPLALGTSNQQFGTNSQPFGTNNRLQGSESQLSNGGSRLTGGGTSGTGNGGQFGGPQIPFEFGSPAQALPQAQYITTYDCGGQKYDRGMQCDDQGNTGPENAVFVVAPGGTLRNCVIGPAQVEGVHCEGECVLENVWFEDVCEDAVTFRQERGTSYVVGGGAFNAVDKIMNHNGGGTVVVQNYYAEQFGKIVRSCSDCNNMASRFIILQNVWAVGGLDLVGLNADSGDQAQITASCAQGVERACTVYQGGGGGGFGGGLSGGGLGGGGSIGGAGLNQELDNGGSGFGSQAQGLNSELNSNSVGGGSGGGTFSQQLGGGGSGVGGELNSDFRSGGSGGGGGSGSQFPGTGLDGDGLSVGDPGIVGSGPSQQCQFSPADLQNCPPF</sequence>
<evidence type="ECO:0000256" key="11">
    <source>
        <dbReference type="ARBA" id="ARBA00039895"/>
    </source>
</evidence>
<evidence type="ECO:0000256" key="7">
    <source>
        <dbReference type="ARBA" id="ARBA00022729"/>
    </source>
</evidence>
<evidence type="ECO:0000256" key="4">
    <source>
        <dbReference type="ARBA" id="ARBA00006463"/>
    </source>
</evidence>
<evidence type="ECO:0000313" key="14">
    <source>
        <dbReference type="Proteomes" id="UP001521116"/>
    </source>
</evidence>
<feature type="compositionally biased region" description="Gly residues" evidence="12">
    <location>
        <begin position="326"/>
        <end position="348"/>
    </location>
</feature>
<dbReference type="Gene3D" id="2.160.20.10">
    <property type="entry name" value="Single-stranded right-handed beta-helix, Pectin lyase-like"/>
    <property type="match status" value="1"/>
</dbReference>
<name>A0ABR3SWE3_9PEZI</name>
<dbReference type="PANTHER" id="PTHR33407:SF9">
    <property type="entry name" value="PECTATE LYASE F-RELATED"/>
    <property type="match status" value="1"/>
</dbReference>
<proteinExistence type="inferred from homology"/>
<evidence type="ECO:0000256" key="3">
    <source>
        <dbReference type="ARBA" id="ARBA00004613"/>
    </source>
</evidence>
<feature type="compositionally biased region" description="Polar residues" evidence="12">
    <location>
        <begin position="30"/>
        <end position="56"/>
    </location>
</feature>
<keyword evidence="6" id="KW-0964">Secreted</keyword>
<dbReference type="InterPro" id="IPR004898">
    <property type="entry name" value="Pectate_lyase_PlyH/PlyE-like"/>
</dbReference>
<evidence type="ECO:0000256" key="10">
    <source>
        <dbReference type="ARBA" id="ARBA00025679"/>
    </source>
</evidence>
<feature type="region of interest" description="Disordered" evidence="12">
    <location>
        <begin position="305"/>
        <end position="408"/>
    </location>
</feature>
<keyword evidence="8" id="KW-0106">Calcium</keyword>
<dbReference type="InterPro" id="IPR011050">
    <property type="entry name" value="Pectin_lyase_fold/virulence"/>
</dbReference>
<dbReference type="Pfam" id="PF03211">
    <property type="entry name" value="Pectate_lyase"/>
    <property type="match status" value="1"/>
</dbReference>
<evidence type="ECO:0000256" key="12">
    <source>
        <dbReference type="SAM" id="MobiDB-lite"/>
    </source>
</evidence>
<feature type="compositionally biased region" description="Gly residues" evidence="12">
    <location>
        <begin position="62"/>
        <end position="78"/>
    </location>
</feature>
<comment type="similarity">
    <text evidence="4">Belongs to the polysaccharide lyase 3 family.</text>
</comment>
<feature type="compositionally biased region" description="Gly residues" evidence="12">
    <location>
        <begin position="357"/>
        <end position="366"/>
    </location>
</feature>
<gene>
    <name evidence="13" type="ORF">SLS56_004352</name>
</gene>
<feature type="region of interest" description="Disordered" evidence="12">
    <location>
        <begin position="1"/>
        <end position="86"/>
    </location>
</feature>
<comment type="caution">
    <text evidence="13">The sequence shown here is derived from an EMBL/GenBank/DDBJ whole genome shotgun (WGS) entry which is preliminary data.</text>
</comment>
<feature type="compositionally biased region" description="Low complexity" evidence="12">
    <location>
        <begin position="316"/>
        <end position="325"/>
    </location>
</feature>
<dbReference type="PANTHER" id="PTHR33407">
    <property type="entry name" value="PECTATE LYASE F-RELATED"/>
    <property type="match status" value="1"/>
</dbReference>
<keyword evidence="7" id="KW-0732">Signal</keyword>
<comment type="subcellular location">
    <subcellularLocation>
        <location evidence="3">Secreted</location>
    </subcellularLocation>
</comment>
<evidence type="ECO:0000256" key="8">
    <source>
        <dbReference type="ARBA" id="ARBA00022837"/>
    </source>
</evidence>
<evidence type="ECO:0000256" key="5">
    <source>
        <dbReference type="ARBA" id="ARBA00012272"/>
    </source>
</evidence>
<evidence type="ECO:0000256" key="6">
    <source>
        <dbReference type="ARBA" id="ARBA00022525"/>
    </source>
</evidence>
<comment type="catalytic activity">
    <reaction evidence="1">
        <text>Eliminative cleavage of (1-&gt;4)-alpha-D-galacturonan to give oligosaccharides with 4-deoxy-alpha-D-galact-4-enuronosyl groups at their non-reducing ends.</text>
        <dbReference type="EC" id="4.2.2.2"/>
    </reaction>
</comment>
<dbReference type="EMBL" id="JAJVDC020000039">
    <property type="protein sequence ID" value="KAL1631678.1"/>
    <property type="molecule type" value="Genomic_DNA"/>
</dbReference>
<comment type="function">
    <text evidence="10">Pectinolytic enzyme consist of four classes of enzymes: pectin lyase, polygalacturonase, pectin methylesterase and rhamnogalacturonase. Among pectinolytic enzymes, pectin lyase is the most important in depolymerization of pectin, since it cleaves internal glycosidic bonds of highly methylated pectins. Favors pectate, the anion, over pectin, the methyl ester.</text>
</comment>
<accession>A0ABR3SWE3</accession>
<dbReference type="EC" id="4.2.2.2" evidence="5"/>
<evidence type="ECO:0000313" key="13">
    <source>
        <dbReference type="EMBL" id="KAL1631678.1"/>
    </source>
</evidence>
<keyword evidence="9" id="KW-0456">Lyase</keyword>
<protein>
    <recommendedName>
        <fullName evidence="11">Probable pectate lyase F</fullName>
        <ecNumber evidence="5">4.2.2.2</ecNumber>
    </recommendedName>
</protein>
<evidence type="ECO:0000256" key="1">
    <source>
        <dbReference type="ARBA" id="ARBA00000695"/>
    </source>
</evidence>
<evidence type="ECO:0000256" key="9">
    <source>
        <dbReference type="ARBA" id="ARBA00023239"/>
    </source>
</evidence>
<dbReference type="Proteomes" id="UP001521116">
    <property type="component" value="Unassembled WGS sequence"/>
</dbReference>
<comment type="cofactor">
    <cofactor evidence="2">
        <name>Ca(2+)</name>
        <dbReference type="ChEBI" id="CHEBI:29108"/>
    </cofactor>
</comment>
<evidence type="ECO:0000256" key="2">
    <source>
        <dbReference type="ARBA" id="ARBA00001913"/>
    </source>
</evidence>
<dbReference type="InterPro" id="IPR012334">
    <property type="entry name" value="Pectin_lyas_fold"/>
</dbReference>
<dbReference type="SUPFAM" id="SSF51126">
    <property type="entry name" value="Pectin lyase-like"/>
    <property type="match status" value="1"/>
</dbReference>
<reference evidence="13 14" key="1">
    <citation type="submission" date="2024-02" db="EMBL/GenBank/DDBJ databases">
        <title>De novo assembly and annotation of 12 fungi associated with fruit tree decline syndrome in Ontario, Canada.</title>
        <authorList>
            <person name="Sulman M."/>
            <person name="Ellouze W."/>
            <person name="Ilyukhin E."/>
        </authorList>
    </citation>
    <scope>NUCLEOTIDE SEQUENCE [LARGE SCALE GENOMIC DNA]</scope>
    <source>
        <strain evidence="13 14">M1-105</strain>
    </source>
</reference>
<organism evidence="13 14">
    <name type="scientific">Neofusicoccum ribis</name>
    <dbReference type="NCBI Taxonomy" id="45134"/>
    <lineage>
        <taxon>Eukaryota</taxon>
        <taxon>Fungi</taxon>
        <taxon>Dikarya</taxon>
        <taxon>Ascomycota</taxon>
        <taxon>Pezizomycotina</taxon>
        <taxon>Dothideomycetes</taxon>
        <taxon>Dothideomycetes incertae sedis</taxon>
        <taxon>Botryosphaeriales</taxon>
        <taxon>Botryosphaeriaceae</taxon>
        <taxon>Neofusicoccum</taxon>
    </lineage>
</organism>
<keyword evidence="14" id="KW-1185">Reference proteome</keyword>